<feature type="region of interest" description="Disordered" evidence="1">
    <location>
        <begin position="1"/>
        <end position="66"/>
    </location>
</feature>
<reference evidence="2 3" key="1">
    <citation type="journal article" date="2005" name="PLoS Biol.">
        <title>The genomes of Oryza sativa: a history of duplications.</title>
        <authorList>
            <person name="Yu J."/>
            <person name="Wang J."/>
            <person name="Lin W."/>
            <person name="Li S."/>
            <person name="Li H."/>
            <person name="Zhou J."/>
            <person name="Ni P."/>
            <person name="Dong W."/>
            <person name="Hu S."/>
            <person name="Zeng C."/>
            <person name="Zhang J."/>
            <person name="Zhang Y."/>
            <person name="Li R."/>
            <person name="Xu Z."/>
            <person name="Li S."/>
            <person name="Li X."/>
            <person name="Zheng H."/>
            <person name="Cong L."/>
            <person name="Lin L."/>
            <person name="Yin J."/>
            <person name="Geng J."/>
            <person name="Li G."/>
            <person name="Shi J."/>
            <person name="Liu J."/>
            <person name="Lv H."/>
            <person name="Li J."/>
            <person name="Wang J."/>
            <person name="Deng Y."/>
            <person name="Ran L."/>
            <person name="Shi X."/>
            <person name="Wang X."/>
            <person name="Wu Q."/>
            <person name="Li C."/>
            <person name="Ren X."/>
            <person name="Wang J."/>
            <person name="Wang X."/>
            <person name="Li D."/>
            <person name="Liu D."/>
            <person name="Zhang X."/>
            <person name="Ji Z."/>
            <person name="Zhao W."/>
            <person name="Sun Y."/>
            <person name="Zhang Z."/>
            <person name="Bao J."/>
            <person name="Han Y."/>
            <person name="Dong L."/>
            <person name="Ji J."/>
            <person name="Chen P."/>
            <person name="Wu S."/>
            <person name="Liu J."/>
            <person name="Xiao Y."/>
            <person name="Bu D."/>
            <person name="Tan J."/>
            <person name="Yang L."/>
            <person name="Ye C."/>
            <person name="Zhang J."/>
            <person name="Xu J."/>
            <person name="Zhou Y."/>
            <person name="Yu Y."/>
            <person name="Zhang B."/>
            <person name="Zhuang S."/>
            <person name="Wei H."/>
            <person name="Liu B."/>
            <person name="Lei M."/>
            <person name="Yu H."/>
            <person name="Li Y."/>
            <person name="Xu H."/>
            <person name="Wei S."/>
            <person name="He X."/>
            <person name="Fang L."/>
            <person name="Zhang Z."/>
            <person name="Zhang Y."/>
            <person name="Huang X."/>
            <person name="Su Z."/>
            <person name="Tong W."/>
            <person name="Li J."/>
            <person name="Tong Z."/>
            <person name="Li S."/>
            <person name="Ye J."/>
            <person name="Wang L."/>
            <person name="Fang L."/>
            <person name="Lei T."/>
            <person name="Chen C."/>
            <person name="Chen H."/>
            <person name="Xu Z."/>
            <person name="Li H."/>
            <person name="Huang H."/>
            <person name="Zhang F."/>
            <person name="Xu H."/>
            <person name="Li N."/>
            <person name="Zhao C."/>
            <person name="Li S."/>
            <person name="Dong L."/>
            <person name="Huang Y."/>
            <person name="Li L."/>
            <person name="Xi Y."/>
            <person name="Qi Q."/>
            <person name="Li W."/>
            <person name="Zhang B."/>
            <person name="Hu W."/>
            <person name="Zhang Y."/>
            <person name="Tian X."/>
            <person name="Jiao Y."/>
            <person name="Liang X."/>
            <person name="Jin J."/>
            <person name="Gao L."/>
            <person name="Zheng W."/>
            <person name="Hao B."/>
            <person name="Liu S."/>
            <person name="Wang W."/>
            <person name="Yuan L."/>
            <person name="Cao M."/>
            <person name="McDermott J."/>
            <person name="Samudrala R."/>
            <person name="Wang J."/>
            <person name="Wong G.K."/>
            <person name="Yang H."/>
        </authorList>
    </citation>
    <scope>NUCLEOTIDE SEQUENCE [LARGE SCALE GENOMIC DNA]</scope>
    <source>
        <strain evidence="3">cv. 93-11</strain>
    </source>
</reference>
<keyword evidence="3" id="KW-1185">Reference proteome</keyword>
<dbReference type="Gramene" id="BGIOSGA027980-TA">
    <property type="protein sequence ID" value="BGIOSGA027980-PA"/>
    <property type="gene ID" value="BGIOSGA027980"/>
</dbReference>
<dbReference type="HOGENOM" id="CLU_2835730_0_0_1"/>
<name>A2YR67_ORYSI</name>
<sequence>MEAFPERLQRRQQCRLLKRKPRENRQDGGTSPSNSRDFKPLNIDEEDAATPSGTSQGTESCRADWL</sequence>
<gene>
    <name evidence="2" type="ORF">OsI_27793</name>
</gene>
<dbReference type="AlphaFoldDB" id="A2YR67"/>
<dbReference type="EMBL" id="CM000133">
    <property type="protein sequence ID" value="EAZ05578.1"/>
    <property type="molecule type" value="Genomic_DNA"/>
</dbReference>
<evidence type="ECO:0000313" key="2">
    <source>
        <dbReference type="EMBL" id="EAZ05578.1"/>
    </source>
</evidence>
<feature type="compositionally biased region" description="Basic residues" evidence="1">
    <location>
        <begin position="10"/>
        <end position="22"/>
    </location>
</feature>
<proteinExistence type="predicted"/>
<dbReference type="Proteomes" id="UP000007015">
    <property type="component" value="Chromosome 8"/>
</dbReference>
<protein>
    <submittedName>
        <fullName evidence="2">Uncharacterized protein</fullName>
    </submittedName>
</protein>
<accession>A2YR67</accession>
<evidence type="ECO:0000313" key="3">
    <source>
        <dbReference type="Proteomes" id="UP000007015"/>
    </source>
</evidence>
<evidence type="ECO:0000256" key="1">
    <source>
        <dbReference type="SAM" id="MobiDB-lite"/>
    </source>
</evidence>
<organism evidence="2 3">
    <name type="scientific">Oryza sativa subsp. indica</name>
    <name type="common">Rice</name>
    <dbReference type="NCBI Taxonomy" id="39946"/>
    <lineage>
        <taxon>Eukaryota</taxon>
        <taxon>Viridiplantae</taxon>
        <taxon>Streptophyta</taxon>
        <taxon>Embryophyta</taxon>
        <taxon>Tracheophyta</taxon>
        <taxon>Spermatophyta</taxon>
        <taxon>Magnoliopsida</taxon>
        <taxon>Liliopsida</taxon>
        <taxon>Poales</taxon>
        <taxon>Poaceae</taxon>
        <taxon>BOP clade</taxon>
        <taxon>Oryzoideae</taxon>
        <taxon>Oryzeae</taxon>
        <taxon>Oryzinae</taxon>
        <taxon>Oryza</taxon>
        <taxon>Oryza sativa</taxon>
    </lineage>
</organism>